<reference evidence="1" key="1">
    <citation type="journal article" date="2019" name="bioRxiv">
        <title>The Genome of the Zebra Mussel, Dreissena polymorpha: A Resource for Invasive Species Research.</title>
        <authorList>
            <person name="McCartney M.A."/>
            <person name="Auch B."/>
            <person name="Kono T."/>
            <person name="Mallez S."/>
            <person name="Zhang Y."/>
            <person name="Obille A."/>
            <person name="Becker A."/>
            <person name="Abrahante J.E."/>
            <person name="Garbe J."/>
            <person name="Badalamenti J.P."/>
            <person name="Herman A."/>
            <person name="Mangelson H."/>
            <person name="Liachko I."/>
            <person name="Sullivan S."/>
            <person name="Sone E.D."/>
            <person name="Koren S."/>
            <person name="Silverstein K.A.T."/>
            <person name="Beckman K.B."/>
            <person name="Gohl D.M."/>
        </authorList>
    </citation>
    <scope>NUCLEOTIDE SEQUENCE</scope>
    <source>
        <strain evidence="1">Duluth1</strain>
        <tissue evidence="1">Whole animal</tissue>
    </source>
</reference>
<keyword evidence="2" id="KW-1185">Reference proteome</keyword>
<comment type="caution">
    <text evidence="1">The sequence shown here is derived from an EMBL/GenBank/DDBJ whole genome shotgun (WGS) entry which is preliminary data.</text>
</comment>
<reference evidence="1" key="2">
    <citation type="submission" date="2020-11" db="EMBL/GenBank/DDBJ databases">
        <authorList>
            <person name="McCartney M.A."/>
            <person name="Auch B."/>
            <person name="Kono T."/>
            <person name="Mallez S."/>
            <person name="Becker A."/>
            <person name="Gohl D.M."/>
            <person name="Silverstein K.A.T."/>
            <person name="Koren S."/>
            <person name="Bechman K.B."/>
            <person name="Herman A."/>
            <person name="Abrahante J.E."/>
            <person name="Garbe J."/>
        </authorList>
    </citation>
    <scope>NUCLEOTIDE SEQUENCE</scope>
    <source>
        <strain evidence="1">Duluth1</strain>
        <tissue evidence="1">Whole animal</tissue>
    </source>
</reference>
<sequence length="172" mass="18743">METDGRTTGTIVLGNSAIKRYYALKIKPPITEPPTKLRIDRENTNIEDKDAGLVWIPELFTFDSKLQSLLTDHGRQLMLSDVAGLPIGRVPRVLASCFYSILDTGGEICTICNGDPSPSFPPWPSTQEKGGGVVIPCNYILTVTDTDKTVQMLTDTLSLIPGGNAMKIVKSF</sequence>
<evidence type="ECO:0000313" key="1">
    <source>
        <dbReference type="EMBL" id="KAH3782262.1"/>
    </source>
</evidence>
<organism evidence="1 2">
    <name type="scientific">Dreissena polymorpha</name>
    <name type="common">Zebra mussel</name>
    <name type="synonym">Mytilus polymorpha</name>
    <dbReference type="NCBI Taxonomy" id="45954"/>
    <lineage>
        <taxon>Eukaryota</taxon>
        <taxon>Metazoa</taxon>
        <taxon>Spiralia</taxon>
        <taxon>Lophotrochozoa</taxon>
        <taxon>Mollusca</taxon>
        <taxon>Bivalvia</taxon>
        <taxon>Autobranchia</taxon>
        <taxon>Heteroconchia</taxon>
        <taxon>Euheterodonta</taxon>
        <taxon>Imparidentia</taxon>
        <taxon>Neoheterodontei</taxon>
        <taxon>Myida</taxon>
        <taxon>Dreissenoidea</taxon>
        <taxon>Dreissenidae</taxon>
        <taxon>Dreissena</taxon>
    </lineage>
</organism>
<protein>
    <submittedName>
        <fullName evidence="1">Uncharacterized protein</fullName>
    </submittedName>
</protein>
<gene>
    <name evidence="1" type="ORF">DPMN_160175</name>
</gene>
<evidence type="ECO:0000313" key="2">
    <source>
        <dbReference type="Proteomes" id="UP000828390"/>
    </source>
</evidence>
<dbReference type="EMBL" id="JAIWYP010000008">
    <property type="protein sequence ID" value="KAH3782262.1"/>
    <property type="molecule type" value="Genomic_DNA"/>
</dbReference>
<accession>A0A9D4EL06</accession>
<proteinExistence type="predicted"/>
<name>A0A9D4EL06_DREPO</name>
<dbReference type="Proteomes" id="UP000828390">
    <property type="component" value="Unassembled WGS sequence"/>
</dbReference>
<dbReference type="AlphaFoldDB" id="A0A9D4EL06"/>